<dbReference type="PROSITE" id="PS50259">
    <property type="entry name" value="G_PROTEIN_RECEP_F3_4"/>
    <property type="match status" value="1"/>
</dbReference>
<dbReference type="PANTHER" id="PTHR24061:SF413">
    <property type="entry name" value="VOMERONASAL 2, RECEPTOR 66-RELATED"/>
    <property type="match status" value="1"/>
</dbReference>
<evidence type="ECO:0000256" key="2">
    <source>
        <dbReference type="ARBA" id="ARBA00022475"/>
    </source>
</evidence>
<dbReference type="FunFam" id="3.40.50.2300:FF:000024">
    <property type="entry name" value="Vomeronasal 2, receptor 73"/>
    <property type="match status" value="1"/>
</dbReference>
<accession>A0AAW0ILB4</accession>
<evidence type="ECO:0000256" key="5">
    <source>
        <dbReference type="ARBA" id="ARBA00022989"/>
    </source>
</evidence>
<dbReference type="PANTHER" id="PTHR24061">
    <property type="entry name" value="CALCIUM-SENSING RECEPTOR-RELATED"/>
    <property type="match status" value="1"/>
</dbReference>
<dbReference type="InterPro" id="IPR038550">
    <property type="entry name" value="GPCR_3_9-Cys_sf"/>
</dbReference>
<organism evidence="13 14">
    <name type="scientific">Myodes glareolus</name>
    <name type="common">Bank vole</name>
    <name type="synonym">Clethrionomys glareolus</name>
    <dbReference type="NCBI Taxonomy" id="447135"/>
    <lineage>
        <taxon>Eukaryota</taxon>
        <taxon>Metazoa</taxon>
        <taxon>Chordata</taxon>
        <taxon>Craniata</taxon>
        <taxon>Vertebrata</taxon>
        <taxon>Euteleostomi</taxon>
        <taxon>Mammalia</taxon>
        <taxon>Eutheria</taxon>
        <taxon>Euarchontoglires</taxon>
        <taxon>Glires</taxon>
        <taxon>Rodentia</taxon>
        <taxon>Myomorpha</taxon>
        <taxon>Muroidea</taxon>
        <taxon>Cricetidae</taxon>
        <taxon>Arvicolinae</taxon>
        <taxon>Myodes</taxon>
    </lineage>
</organism>
<keyword evidence="8" id="KW-0675">Receptor</keyword>
<dbReference type="Gene3D" id="2.10.50.30">
    <property type="entry name" value="GPCR, family 3, nine cysteines domain"/>
    <property type="match status" value="1"/>
</dbReference>
<evidence type="ECO:0000256" key="6">
    <source>
        <dbReference type="ARBA" id="ARBA00023040"/>
    </source>
</evidence>
<evidence type="ECO:0000313" key="14">
    <source>
        <dbReference type="Proteomes" id="UP001488838"/>
    </source>
</evidence>
<dbReference type="GO" id="GO:0004930">
    <property type="term" value="F:G protein-coupled receptor activity"/>
    <property type="evidence" value="ECO:0007669"/>
    <property type="project" value="UniProtKB-KW"/>
</dbReference>
<feature type="transmembrane region" description="Helical" evidence="11">
    <location>
        <begin position="519"/>
        <end position="544"/>
    </location>
</feature>
<dbReference type="InterPro" id="IPR004073">
    <property type="entry name" value="GPCR_3_vmron_rcpt_2"/>
</dbReference>
<dbReference type="InterPro" id="IPR001828">
    <property type="entry name" value="ANF_lig-bd_rcpt"/>
</dbReference>
<dbReference type="EMBL" id="JBBHLL010000115">
    <property type="protein sequence ID" value="KAK7815230.1"/>
    <property type="molecule type" value="Genomic_DNA"/>
</dbReference>
<evidence type="ECO:0000256" key="8">
    <source>
        <dbReference type="ARBA" id="ARBA00023170"/>
    </source>
</evidence>
<dbReference type="Pfam" id="PF01094">
    <property type="entry name" value="ANF_receptor"/>
    <property type="match status" value="1"/>
</dbReference>
<dbReference type="InterPro" id="IPR017978">
    <property type="entry name" value="GPCR_3_C"/>
</dbReference>
<evidence type="ECO:0000256" key="11">
    <source>
        <dbReference type="SAM" id="Phobius"/>
    </source>
</evidence>
<gene>
    <name evidence="13" type="ORF">U0070_021193</name>
</gene>
<dbReference type="Pfam" id="PF07562">
    <property type="entry name" value="NCD3G"/>
    <property type="match status" value="1"/>
</dbReference>
<dbReference type="PRINTS" id="PR01535">
    <property type="entry name" value="VOMERONASL2R"/>
</dbReference>
<keyword evidence="10" id="KW-0807">Transducer</keyword>
<feature type="non-terminal residue" evidence="13">
    <location>
        <position position="1"/>
    </location>
</feature>
<keyword evidence="4" id="KW-0732">Signal</keyword>
<proteinExistence type="predicted"/>
<feature type="domain" description="G-protein coupled receptors family 3 profile" evidence="12">
    <location>
        <begin position="413"/>
        <end position="554"/>
    </location>
</feature>
<dbReference type="InterPro" id="IPR000337">
    <property type="entry name" value="GPCR_3"/>
</dbReference>
<feature type="transmembrane region" description="Helical" evidence="11">
    <location>
        <begin position="413"/>
        <end position="436"/>
    </location>
</feature>
<evidence type="ECO:0000256" key="7">
    <source>
        <dbReference type="ARBA" id="ARBA00023136"/>
    </source>
</evidence>
<keyword evidence="2" id="KW-1003">Cell membrane</keyword>
<dbReference type="Proteomes" id="UP001488838">
    <property type="component" value="Unassembled WGS sequence"/>
</dbReference>
<dbReference type="GO" id="GO:0005886">
    <property type="term" value="C:plasma membrane"/>
    <property type="evidence" value="ECO:0007669"/>
    <property type="project" value="UniProtKB-SubCell"/>
</dbReference>
<evidence type="ECO:0000256" key="1">
    <source>
        <dbReference type="ARBA" id="ARBA00004651"/>
    </source>
</evidence>
<name>A0AAW0ILB4_MYOGA</name>
<evidence type="ECO:0000256" key="9">
    <source>
        <dbReference type="ARBA" id="ARBA00023180"/>
    </source>
</evidence>
<sequence>LYYGYFHPQLSVHEQFPHLSQISPKDTSLALAIVSLVVYFRWNWVGMVISDEDLGNHFLSEWRGMMKRNIVCLAFVAIIPLNRELYWKMYMKNYNKVMTSSAKVVIVYGDRDTNMAFNFWMWKPLKIQRIWVSVSQFDMFIEGDFMLNSPDGILIFSHQHSEMSGFKQFLQTMRPLNYSDEVSLVKLWWSYFKCSLPSSNCDKLKNCPTRTLLKWLFRTPFGMSMSDAAYNLYNAVYAVAHTLHEMHLQVDTWPKNAGKKLELDSWKNIQFENPAGDFVAMNQKVKLNTEYDIFYIMDFPPNFGLKMKIGKFSSHFPNYQQLYMSDEMIEWATGFRQTPPSVCSPPCRPGLRKFPQEGRAICCFDCNPCPENEISNMTNMDECVKCPHDQYANKDQTHCLQRVVSFLAYEDPLGMSLTCLALCFSALTAFVLYVFLKHRDTPIVKANNRALSYVLLVSLICCFLCPLLYIGHPDTPSCIMQQTTFAIVFTVATSSVLAKTITVVLAFKVTAPERRMRSLLISGAPNFIIPICTVIQMILCGTWLGTSPPFVNTDIGKDTRGGKPSRRKTLLPINSKLLKNEGLVVLSECQQGHYGQEDGPVSQQSDLIDDDKGHKEGKTHFREVREPYEDELSHCAHLCFRVNHFFSSTLLSWTWHWGLLPLFNFTNCHFLPEA</sequence>
<dbReference type="AlphaFoldDB" id="A0AAW0ILB4"/>
<evidence type="ECO:0000256" key="10">
    <source>
        <dbReference type="ARBA" id="ARBA00023224"/>
    </source>
</evidence>
<dbReference type="SUPFAM" id="SSF53822">
    <property type="entry name" value="Periplasmic binding protein-like I"/>
    <property type="match status" value="1"/>
</dbReference>
<feature type="transmembrane region" description="Helical" evidence="11">
    <location>
        <begin position="448"/>
        <end position="471"/>
    </location>
</feature>
<dbReference type="FunFam" id="2.10.50.30:FF:000009">
    <property type="entry name" value="Vomeronasal 2, receptor 66"/>
    <property type="match status" value="1"/>
</dbReference>
<keyword evidence="14" id="KW-1185">Reference proteome</keyword>
<protein>
    <recommendedName>
        <fullName evidence="12">G-protein coupled receptors family 3 profile domain-containing protein</fullName>
    </recommendedName>
</protein>
<evidence type="ECO:0000313" key="13">
    <source>
        <dbReference type="EMBL" id="KAK7815230.1"/>
    </source>
</evidence>
<feature type="non-terminal residue" evidence="13">
    <location>
        <position position="674"/>
    </location>
</feature>
<dbReference type="InterPro" id="IPR011500">
    <property type="entry name" value="GPCR_3_9-Cys_dom"/>
</dbReference>
<keyword evidence="7 11" id="KW-0472">Membrane</keyword>
<feature type="transmembrane region" description="Helical" evidence="11">
    <location>
        <begin position="483"/>
        <end position="507"/>
    </location>
</feature>
<comment type="caution">
    <text evidence="13">The sequence shown here is derived from an EMBL/GenBank/DDBJ whole genome shotgun (WGS) entry which is preliminary data.</text>
</comment>
<comment type="subcellular location">
    <subcellularLocation>
        <location evidence="1">Cell membrane</location>
        <topology evidence="1">Multi-pass membrane protein</topology>
    </subcellularLocation>
</comment>
<dbReference type="Pfam" id="PF00003">
    <property type="entry name" value="7tm_3"/>
    <property type="match status" value="1"/>
</dbReference>
<keyword evidence="6" id="KW-0297">G-protein coupled receptor</keyword>
<evidence type="ECO:0000256" key="4">
    <source>
        <dbReference type="ARBA" id="ARBA00022729"/>
    </source>
</evidence>
<evidence type="ECO:0000259" key="12">
    <source>
        <dbReference type="PROSITE" id="PS50259"/>
    </source>
</evidence>
<evidence type="ECO:0000256" key="3">
    <source>
        <dbReference type="ARBA" id="ARBA00022692"/>
    </source>
</evidence>
<keyword evidence="3 11" id="KW-0812">Transmembrane</keyword>
<dbReference type="Gene3D" id="3.40.50.2300">
    <property type="match status" value="1"/>
</dbReference>
<reference evidence="13 14" key="1">
    <citation type="journal article" date="2023" name="bioRxiv">
        <title>Conserved and derived expression patterns and positive selection on dental genes reveal complex evolutionary context of ever-growing rodent molars.</title>
        <authorList>
            <person name="Calamari Z.T."/>
            <person name="Song A."/>
            <person name="Cohen E."/>
            <person name="Akter M."/>
            <person name="Roy R.D."/>
            <person name="Hallikas O."/>
            <person name="Christensen M.M."/>
            <person name="Li P."/>
            <person name="Marangoni P."/>
            <person name="Jernvall J."/>
            <person name="Klein O.D."/>
        </authorList>
    </citation>
    <scope>NUCLEOTIDE SEQUENCE [LARGE SCALE GENOMIC DNA]</scope>
    <source>
        <strain evidence="13">V071</strain>
    </source>
</reference>
<dbReference type="PRINTS" id="PR00248">
    <property type="entry name" value="GPCRMGR"/>
</dbReference>
<dbReference type="InterPro" id="IPR000068">
    <property type="entry name" value="GPCR_3_Ca_sens_rcpt-rel"/>
</dbReference>
<keyword evidence="9" id="KW-0325">Glycoprotein</keyword>
<dbReference type="InterPro" id="IPR028082">
    <property type="entry name" value="Peripla_BP_I"/>
</dbReference>
<keyword evidence="5 11" id="KW-1133">Transmembrane helix</keyword>